<dbReference type="Proteomes" id="UP001146120">
    <property type="component" value="Unassembled WGS sequence"/>
</dbReference>
<gene>
    <name evidence="3" type="ORF">N0F65_004910</name>
</gene>
<reference evidence="3" key="2">
    <citation type="journal article" date="2023" name="Microbiol Resour">
        <title>Decontamination and Annotation of the Draft Genome Sequence of the Oomycete Lagenidium giganteum ARSEF 373.</title>
        <authorList>
            <person name="Morgan W.R."/>
            <person name="Tartar A."/>
        </authorList>
    </citation>
    <scope>NUCLEOTIDE SEQUENCE</scope>
    <source>
        <strain evidence="3">ARSEF 373</strain>
    </source>
</reference>
<protein>
    <submittedName>
        <fullName evidence="3">Uncharacterized protein</fullName>
    </submittedName>
</protein>
<keyword evidence="2" id="KW-0472">Membrane</keyword>
<name>A0AAV2YYM6_9STRA</name>
<feature type="compositionally biased region" description="Basic and acidic residues" evidence="1">
    <location>
        <begin position="143"/>
        <end position="171"/>
    </location>
</feature>
<keyword evidence="4" id="KW-1185">Reference proteome</keyword>
<organism evidence="3 4">
    <name type="scientific">Lagenidium giganteum</name>
    <dbReference type="NCBI Taxonomy" id="4803"/>
    <lineage>
        <taxon>Eukaryota</taxon>
        <taxon>Sar</taxon>
        <taxon>Stramenopiles</taxon>
        <taxon>Oomycota</taxon>
        <taxon>Peronosporomycetes</taxon>
        <taxon>Pythiales</taxon>
        <taxon>Pythiaceae</taxon>
    </lineage>
</organism>
<evidence type="ECO:0000256" key="2">
    <source>
        <dbReference type="SAM" id="Phobius"/>
    </source>
</evidence>
<sequence>MVWKAAGGNRRILGAASAATGALVGMSYGILSIRHGLFTELLTLPEDKSPFAARARNILSQHIPHNEFVKEINARMLEVGSYESTDDGWTDTSSNKAFASIKREDESKFPPLPPLDDSQSESQDSFDTPEARSPFFFGQRPSSDSHDCEDGQQRQAPRDHGANHPSRDAPRDGYNSAWRDDNFNSAAQQASKPTTWEEIRRRNMERK</sequence>
<dbReference type="AlphaFoldDB" id="A0AAV2YYM6"/>
<feature type="region of interest" description="Disordered" evidence="1">
    <location>
        <begin position="101"/>
        <end position="207"/>
    </location>
</feature>
<feature type="compositionally biased region" description="Basic and acidic residues" evidence="1">
    <location>
        <begin position="195"/>
        <end position="207"/>
    </location>
</feature>
<dbReference type="EMBL" id="DAKRPA010000105">
    <property type="protein sequence ID" value="DAZ98473.1"/>
    <property type="molecule type" value="Genomic_DNA"/>
</dbReference>
<reference evidence="3" key="1">
    <citation type="submission" date="2022-11" db="EMBL/GenBank/DDBJ databases">
        <authorList>
            <person name="Morgan W.R."/>
            <person name="Tartar A."/>
        </authorList>
    </citation>
    <scope>NUCLEOTIDE SEQUENCE</scope>
    <source>
        <strain evidence="3">ARSEF 373</strain>
    </source>
</reference>
<evidence type="ECO:0000256" key="1">
    <source>
        <dbReference type="SAM" id="MobiDB-lite"/>
    </source>
</evidence>
<comment type="caution">
    <text evidence="3">The sequence shown here is derived from an EMBL/GenBank/DDBJ whole genome shotgun (WGS) entry which is preliminary data.</text>
</comment>
<feature type="compositionally biased region" description="Low complexity" evidence="1">
    <location>
        <begin position="116"/>
        <end position="126"/>
    </location>
</feature>
<proteinExistence type="predicted"/>
<keyword evidence="2" id="KW-0812">Transmembrane</keyword>
<evidence type="ECO:0000313" key="4">
    <source>
        <dbReference type="Proteomes" id="UP001146120"/>
    </source>
</evidence>
<accession>A0AAV2YYM6</accession>
<evidence type="ECO:0000313" key="3">
    <source>
        <dbReference type="EMBL" id="DAZ98473.1"/>
    </source>
</evidence>
<feature type="compositionally biased region" description="Polar residues" evidence="1">
    <location>
        <begin position="183"/>
        <end position="194"/>
    </location>
</feature>
<feature type="transmembrane region" description="Helical" evidence="2">
    <location>
        <begin position="12"/>
        <end position="31"/>
    </location>
</feature>
<keyword evidence="2" id="KW-1133">Transmembrane helix</keyword>